<organism evidence="2">
    <name type="scientific">marine metagenome</name>
    <dbReference type="NCBI Taxonomy" id="408172"/>
    <lineage>
        <taxon>unclassified sequences</taxon>
        <taxon>metagenomes</taxon>
        <taxon>ecological metagenomes</taxon>
    </lineage>
</organism>
<name>A0A382GGE5_9ZZZZ</name>
<feature type="region of interest" description="Disordered" evidence="1">
    <location>
        <begin position="12"/>
        <end position="31"/>
    </location>
</feature>
<reference evidence="2" key="1">
    <citation type="submission" date="2018-05" db="EMBL/GenBank/DDBJ databases">
        <authorList>
            <person name="Lanie J.A."/>
            <person name="Ng W.-L."/>
            <person name="Kazmierczak K.M."/>
            <person name="Andrzejewski T.M."/>
            <person name="Davidsen T.M."/>
            <person name="Wayne K.J."/>
            <person name="Tettelin H."/>
            <person name="Glass J.I."/>
            <person name="Rusch D."/>
            <person name="Podicherti R."/>
            <person name="Tsui H.-C.T."/>
            <person name="Winkler M.E."/>
        </authorList>
    </citation>
    <scope>NUCLEOTIDE SEQUENCE</scope>
</reference>
<protein>
    <submittedName>
        <fullName evidence="2">Uncharacterized protein</fullName>
    </submittedName>
</protein>
<dbReference type="AlphaFoldDB" id="A0A382GGE5"/>
<evidence type="ECO:0000256" key="1">
    <source>
        <dbReference type="SAM" id="MobiDB-lite"/>
    </source>
</evidence>
<proteinExistence type="predicted"/>
<gene>
    <name evidence="2" type="ORF">METZ01_LOCUS226776</name>
</gene>
<dbReference type="EMBL" id="UINC01055259">
    <property type="protein sequence ID" value="SVB73922.1"/>
    <property type="molecule type" value="Genomic_DNA"/>
</dbReference>
<accession>A0A382GGE5</accession>
<evidence type="ECO:0000313" key="2">
    <source>
        <dbReference type="EMBL" id="SVB73922.1"/>
    </source>
</evidence>
<sequence length="62" mass="6919">MHTLVIYPKRGPGHLKKFTTPPASAVKQNKRKKPARTAALDLLQHVSSLITCFTLHRCKLGI</sequence>